<evidence type="ECO:0000259" key="4">
    <source>
        <dbReference type="PROSITE" id="PS01124"/>
    </source>
</evidence>
<evidence type="ECO:0000256" key="1">
    <source>
        <dbReference type="ARBA" id="ARBA00023015"/>
    </source>
</evidence>
<dbReference type="GO" id="GO:0043565">
    <property type="term" value="F:sequence-specific DNA binding"/>
    <property type="evidence" value="ECO:0007669"/>
    <property type="project" value="InterPro"/>
</dbReference>
<gene>
    <name evidence="5" type="ORF">CHR55_03790</name>
</gene>
<feature type="domain" description="HTH araC/xylS-type" evidence="4">
    <location>
        <begin position="217"/>
        <end position="315"/>
    </location>
</feature>
<dbReference type="PROSITE" id="PS01124">
    <property type="entry name" value="HTH_ARAC_FAMILY_2"/>
    <property type="match status" value="1"/>
</dbReference>
<comment type="caution">
    <text evidence="5">The sequence shown here is derived from an EMBL/GenBank/DDBJ whole genome shotgun (WGS) entry which is preliminary data.</text>
</comment>
<keyword evidence="1" id="KW-0805">Transcription regulation</keyword>
<dbReference type="InterPro" id="IPR020449">
    <property type="entry name" value="Tscrpt_reg_AraC-type_HTH"/>
</dbReference>
<dbReference type="SUPFAM" id="SSF46689">
    <property type="entry name" value="Homeodomain-like"/>
    <property type="match status" value="1"/>
</dbReference>
<organism evidence="5 6">
    <name type="scientific">Rhodococcus qingshengii</name>
    <dbReference type="NCBI Taxonomy" id="334542"/>
    <lineage>
        <taxon>Bacteria</taxon>
        <taxon>Bacillati</taxon>
        <taxon>Actinomycetota</taxon>
        <taxon>Actinomycetes</taxon>
        <taxon>Mycobacteriales</taxon>
        <taxon>Nocardiaceae</taxon>
        <taxon>Rhodococcus</taxon>
        <taxon>Rhodococcus erythropolis group</taxon>
    </lineage>
</organism>
<proteinExistence type="predicted"/>
<evidence type="ECO:0000256" key="2">
    <source>
        <dbReference type="ARBA" id="ARBA00023125"/>
    </source>
</evidence>
<dbReference type="EMBL" id="NOVD01000002">
    <property type="protein sequence ID" value="PCK28466.1"/>
    <property type="molecule type" value="Genomic_DNA"/>
</dbReference>
<dbReference type="PRINTS" id="PR00032">
    <property type="entry name" value="HTHARAC"/>
</dbReference>
<dbReference type="Proteomes" id="UP000230886">
    <property type="component" value="Unassembled WGS sequence"/>
</dbReference>
<dbReference type="AlphaFoldDB" id="A0A2A5JGF6"/>
<protein>
    <recommendedName>
        <fullName evidence="4">HTH araC/xylS-type domain-containing protein</fullName>
    </recommendedName>
</protein>
<dbReference type="Pfam" id="PF12833">
    <property type="entry name" value="HTH_18"/>
    <property type="match status" value="1"/>
</dbReference>
<accession>A0A2A5JGF6</accession>
<dbReference type="PANTHER" id="PTHR46796:SF6">
    <property type="entry name" value="ARAC SUBFAMILY"/>
    <property type="match status" value="1"/>
</dbReference>
<dbReference type="InterPro" id="IPR035418">
    <property type="entry name" value="AraC-bd_2"/>
</dbReference>
<evidence type="ECO:0000256" key="3">
    <source>
        <dbReference type="ARBA" id="ARBA00023163"/>
    </source>
</evidence>
<dbReference type="Pfam" id="PF14525">
    <property type="entry name" value="AraC_binding_2"/>
    <property type="match status" value="1"/>
</dbReference>
<dbReference type="GO" id="GO:0003700">
    <property type="term" value="F:DNA-binding transcription factor activity"/>
    <property type="evidence" value="ECO:0007669"/>
    <property type="project" value="InterPro"/>
</dbReference>
<keyword evidence="3" id="KW-0804">Transcription</keyword>
<evidence type="ECO:0000313" key="6">
    <source>
        <dbReference type="Proteomes" id="UP000230886"/>
    </source>
</evidence>
<sequence length="319" mass="34665">MVTIRSGEKTADGIPIGMGGQWWESRLREQFIPLDVQVSRSDLREGFTASVKRRSLDDFGLVDLSCDPCTGKRTATQVSDATEDWVVLIAIQSGREALTRAGETTLVGAGDVVLWDTRNQAEFEVLESIRSINLLIPRSALAEVSGRAWPAFGGALERDSPSVRLLVSYLSMLADSLAELPESAISAARNATLELFDGAVSQTIGTEDAVGSAALRLSIDAWIDGHLSDPSLSLTSVAAAHAVSARTVQRVFGRSGETFNGTVRARRLARAREELRRTNSSITSIATRWCFSDASHFSRLFKERFGASPAAFRSRKMRS</sequence>
<dbReference type="InterPro" id="IPR018060">
    <property type="entry name" value="HTH_AraC"/>
</dbReference>
<dbReference type="Gene3D" id="1.10.10.60">
    <property type="entry name" value="Homeodomain-like"/>
    <property type="match status" value="1"/>
</dbReference>
<dbReference type="PANTHER" id="PTHR46796">
    <property type="entry name" value="HTH-TYPE TRANSCRIPTIONAL ACTIVATOR RHAS-RELATED"/>
    <property type="match status" value="1"/>
</dbReference>
<evidence type="ECO:0000313" key="5">
    <source>
        <dbReference type="EMBL" id="PCK28466.1"/>
    </source>
</evidence>
<keyword evidence="2" id="KW-0238">DNA-binding</keyword>
<reference evidence="5 6" key="1">
    <citation type="submission" date="2017-07" db="EMBL/GenBank/DDBJ databases">
        <title>Draft sequence of Rhodococcus enclensis 23b-28.</title>
        <authorList>
            <person name="Besaury L."/>
            <person name="Sancelme M."/>
            <person name="Amato P."/>
            <person name="Lallement A."/>
            <person name="Delort A.-M."/>
        </authorList>
    </citation>
    <scope>NUCLEOTIDE SEQUENCE [LARGE SCALE GENOMIC DNA]</scope>
    <source>
        <strain evidence="5 6">23b-28</strain>
    </source>
</reference>
<dbReference type="SMART" id="SM00342">
    <property type="entry name" value="HTH_ARAC"/>
    <property type="match status" value="1"/>
</dbReference>
<dbReference type="InterPro" id="IPR009057">
    <property type="entry name" value="Homeodomain-like_sf"/>
</dbReference>
<dbReference type="InterPro" id="IPR050204">
    <property type="entry name" value="AraC_XylS_family_regulators"/>
</dbReference>
<dbReference type="RefSeq" id="WP_099696974.1">
    <property type="nucleotide sequence ID" value="NZ_NOVD01000002.1"/>
</dbReference>
<name>A0A2A5JGF6_RHOSG</name>